<evidence type="ECO:0000256" key="6">
    <source>
        <dbReference type="ARBA" id="ARBA00023069"/>
    </source>
</evidence>
<evidence type="ECO:0000256" key="8">
    <source>
        <dbReference type="ARBA" id="ARBA00023273"/>
    </source>
</evidence>
<dbReference type="SMART" id="SM00698">
    <property type="entry name" value="MORN"/>
    <property type="match status" value="4"/>
</dbReference>
<gene>
    <name evidence="11" type="ORF">J1605_019426</name>
</gene>
<keyword evidence="7" id="KW-0206">Cytoskeleton</keyword>
<proteinExistence type="predicted"/>
<dbReference type="Proteomes" id="UP001159641">
    <property type="component" value="Unassembled WGS sequence"/>
</dbReference>
<dbReference type="Pfam" id="PF02493">
    <property type="entry name" value="MORN"/>
    <property type="match status" value="6"/>
</dbReference>
<comment type="caution">
    <text evidence="11">The sequence shown here is derived from an EMBL/GenBank/DDBJ whole genome shotgun (WGS) entry which is preliminary data.</text>
</comment>
<evidence type="ECO:0000313" key="12">
    <source>
        <dbReference type="Proteomes" id="UP001159641"/>
    </source>
</evidence>
<sequence length="185" mass="21072">MGCVETGGGGWELEGVFNRFQGRRDRRGIRISSSPQDEGSLHCLLSATLMTILPQGDFVKNIPMNHGVYTWPDGSTYEGEVVNGVRHGFGMFKCSTQPVSYIGHWCHGKRHGKGSIYYNQEGTSWYEGDWVHNIKKGWGIRCYKSGNIYEGQWENNMRHGEGRMRWLTANEEYTGQWEKGVQVLC</sequence>
<protein>
    <recommendedName>
        <fullName evidence="13">Radial spoke head 10 B</fullName>
    </recommendedName>
</protein>
<dbReference type="PANTHER" id="PTHR46613:SF1">
    <property type="entry name" value="RADIAL SPOKE HEAD 10 HOMOLOG B-RELATED"/>
    <property type="match status" value="1"/>
</dbReference>
<keyword evidence="6" id="KW-0969">Cilium</keyword>
<dbReference type="SUPFAM" id="SSF82185">
    <property type="entry name" value="Histone H3 K4-specific methyltransferase SET7/9 N-terminal domain"/>
    <property type="match status" value="2"/>
</dbReference>
<keyword evidence="5" id="KW-0282">Flagellum</keyword>
<evidence type="ECO:0008006" key="13">
    <source>
        <dbReference type="Google" id="ProtNLM"/>
    </source>
</evidence>
<evidence type="ECO:0000256" key="1">
    <source>
        <dbReference type="ARBA" id="ARBA00004230"/>
    </source>
</evidence>
<dbReference type="AlphaFoldDB" id="A0AB34HQI1"/>
<comment type="subunit">
    <text evidence="10">Interacts with RSPH6A. Does not appear to be part of the axonemal radial spoke complexes 1 or 2.</text>
</comment>
<dbReference type="PANTHER" id="PTHR46613">
    <property type="entry name" value="RADIAL SPOKE HEAD 10 HOMOLOG B-RELATED"/>
    <property type="match status" value="1"/>
</dbReference>
<comment type="function">
    <text evidence="9">May function as part of the axonemal radial spoke complex 3 (RS3). Radial spoke complexes are important for ciliary motility.</text>
</comment>
<evidence type="ECO:0000256" key="4">
    <source>
        <dbReference type="ARBA" id="ARBA00022737"/>
    </source>
</evidence>
<organism evidence="11 12">
    <name type="scientific">Eschrichtius robustus</name>
    <name type="common">California gray whale</name>
    <name type="synonym">Eschrichtius gibbosus</name>
    <dbReference type="NCBI Taxonomy" id="9764"/>
    <lineage>
        <taxon>Eukaryota</taxon>
        <taxon>Metazoa</taxon>
        <taxon>Chordata</taxon>
        <taxon>Craniata</taxon>
        <taxon>Vertebrata</taxon>
        <taxon>Euteleostomi</taxon>
        <taxon>Mammalia</taxon>
        <taxon>Eutheria</taxon>
        <taxon>Laurasiatheria</taxon>
        <taxon>Artiodactyla</taxon>
        <taxon>Whippomorpha</taxon>
        <taxon>Cetacea</taxon>
        <taxon>Mysticeti</taxon>
        <taxon>Eschrichtiidae</taxon>
        <taxon>Eschrichtius</taxon>
    </lineage>
</organism>
<keyword evidence="4" id="KW-0677">Repeat</keyword>
<evidence type="ECO:0000256" key="3">
    <source>
        <dbReference type="ARBA" id="ARBA00022490"/>
    </source>
</evidence>
<dbReference type="GO" id="GO:0005930">
    <property type="term" value="C:axoneme"/>
    <property type="evidence" value="ECO:0007669"/>
    <property type="project" value="UniProtKB-SubCell"/>
</dbReference>
<keyword evidence="8" id="KW-0966">Cell projection</keyword>
<evidence type="ECO:0000256" key="9">
    <source>
        <dbReference type="ARBA" id="ARBA00045836"/>
    </source>
</evidence>
<keyword evidence="3" id="KW-0963">Cytoplasm</keyword>
<accession>A0AB34HQI1</accession>
<comment type="subcellular location">
    <subcellularLocation>
        <location evidence="1">Cell projection</location>
        <location evidence="1">Cilium</location>
        <location evidence="1">Flagellum</location>
    </subcellularLocation>
    <subcellularLocation>
        <location evidence="2">Cytoplasm</location>
        <location evidence="2">Cytoskeleton</location>
        <location evidence="2">Cilium axoneme</location>
    </subcellularLocation>
</comment>
<keyword evidence="12" id="KW-1185">Reference proteome</keyword>
<dbReference type="Gene3D" id="2.20.110.10">
    <property type="entry name" value="Histone H3 K4-specific methyltransferase SET7/9 N-terminal domain"/>
    <property type="match status" value="2"/>
</dbReference>
<dbReference type="InterPro" id="IPR003409">
    <property type="entry name" value="MORN"/>
</dbReference>
<dbReference type="EMBL" id="JAIQCJ010001014">
    <property type="protein sequence ID" value="KAJ8793375.1"/>
    <property type="molecule type" value="Genomic_DNA"/>
</dbReference>
<evidence type="ECO:0000256" key="5">
    <source>
        <dbReference type="ARBA" id="ARBA00022846"/>
    </source>
</evidence>
<dbReference type="GO" id="GO:0031514">
    <property type="term" value="C:motile cilium"/>
    <property type="evidence" value="ECO:0007669"/>
    <property type="project" value="UniProtKB-SubCell"/>
</dbReference>
<evidence type="ECO:0000313" key="11">
    <source>
        <dbReference type="EMBL" id="KAJ8793375.1"/>
    </source>
</evidence>
<name>A0AB34HQI1_ESCRO</name>
<evidence type="ECO:0000256" key="2">
    <source>
        <dbReference type="ARBA" id="ARBA00004430"/>
    </source>
</evidence>
<evidence type="ECO:0000256" key="7">
    <source>
        <dbReference type="ARBA" id="ARBA00023212"/>
    </source>
</evidence>
<evidence type="ECO:0000256" key="10">
    <source>
        <dbReference type="ARBA" id="ARBA00046952"/>
    </source>
</evidence>
<reference evidence="11 12" key="1">
    <citation type="submission" date="2022-11" db="EMBL/GenBank/DDBJ databases">
        <title>Whole genome sequence of Eschrichtius robustus ER-17-0199.</title>
        <authorList>
            <person name="Bruniche-Olsen A."/>
            <person name="Black A.N."/>
            <person name="Fields C.J."/>
            <person name="Walden K."/>
            <person name="Dewoody J.A."/>
        </authorList>
    </citation>
    <scope>NUCLEOTIDE SEQUENCE [LARGE SCALE GENOMIC DNA]</scope>
    <source>
        <strain evidence="11">ER-17-0199</strain>
        <tissue evidence="11">Blubber</tissue>
    </source>
</reference>